<evidence type="ECO:0000313" key="2">
    <source>
        <dbReference type="EMBL" id="KAK3924274.1"/>
    </source>
</evidence>
<organism evidence="2 3">
    <name type="scientific">Frankliniella fusca</name>
    <dbReference type="NCBI Taxonomy" id="407009"/>
    <lineage>
        <taxon>Eukaryota</taxon>
        <taxon>Metazoa</taxon>
        <taxon>Ecdysozoa</taxon>
        <taxon>Arthropoda</taxon>
        <taxon>Hexapoda</taxon>
        <taxon>Insecta</taxon>
        <taxon>Pterygota</taxon>
        <taxon>Neoptera</taxon>
        <taxon>Paraneoptera</taxon>
        <taxon>Thysanoptera</taxon>
        <taxon>Terebrantia</taxon>
        <taxon>Thripoidea</taxon>
        <taxon>Thripidae</taxon>
        <taxon>Frankliniella</taxon>
    </lineage>
</organism>
<dbReference type="GO" id="GO:0008237">
    <property type="term" value="F:metallopeptidase activity"/>
    <property type="evidence" value="ECO:0007669"/>
    <property type="project" value="UniProtKB-KW"/>
</dbReference>
<evidence type="ECO:0000256" key="1">
    <source>
        <dbReference type="SAM" id="Phobius"/>
    </source>
</evidence>
<keyword evidence="2" id="KW-0482">Metalloprotease</keyword>
<keyword evidence="1" id="KW-1133">Transmembrane helix</keyword>
<reference evidence="2" key="1">
    <citation type="submission" date="2021-07" db="EMBL/GenBank/DDBJ databases">
        <authorList>
            <person name="Catto M.A."/>
            <person name="Jacobson A."/>
            <person name="Kennedy G."/>
            <person name="Labadie P."/>
            <person name="Hunt B.G."/>
            <person name="Srinivasan R."/>
        </authorList>
    </citation>
    <scope>NUCLEOTIDE SEQUENCE</scope>
    <source>
        <strain evidence="2">PL_HMW_Pooled</strain>
        <tissue evidence="2">Head</tissue>
    </source>
</reference>
<comment type="caution">
    <text evidence="2">The sequence shown here is derived from an EMBL/GenBank/DDBJ whole genome shotgun (WGS) entry which is preliminary data.</text>
</comment>
<keyword evidence="2" id="KW-0378">Hydrolase</keyword>
<accession>A0AAE1LMQ5</accession>
<proteinExistence type="predicted"/>
<keyword evidence="1" id="KW-0812">Transmembrane</keyword>
<dbReference type="Proteomes" id="UP001219518">
    <property type="component" value="Unassembled WGS sequence"/>
</dbReference>
<dbReference type="AlphaFoldDB" id="A0AAE1LMQ5"/>
<dbReference type="EMBL" id="JAHWGI010001169">
    <property type="protein sequence ID" value="KAK3924274.1"/>
    <property type="molecule type" value="Genomic_DNA"/>
</dbReference>
<name>A0AAE1LMQ5_9NEOP</name>
<sequence length="36" mass="4340">MLYGIPPIYLIYFFWFFILLRSGHNPMRLCLSSACR</sequence>
<reference evidence="2" key="2">
    <citation type="journal article" date="2023" name="BMC Genomics">
        <title>Pest status, molecular evolution, and epigenetic factors derived from the genome assembly of Frankliniella fusca, a thysanopteran phytovirus vector.</title>
        <authorList>
            <person name="Catto M.A."/>
            <person name="Labadie P.E."/>
            <person name="Jacobson A.L."/>
            <person name="Kennedy G.G."/>
            <person name="Srinivasan R."/>
            <person name="Hunt B.G."/>
        </authorList>
    </citation>
    <scope>NUCLEOTIDE SEQUENCE</scope>
    <source>
        <strain evidence="2">PL_HMW_Pooled</strain>
    </source>
</reference>
<keyword evidence="3" id="KW-1185">Reference proteome</keyword>
<evidence type="ECO:0000313" key="3">
    <source>
        <dbReference type="Proteomes" id="UP001219518"/>
    </source>
</evidence>
<protein>
    <submittedName>
        <fullName evidence="2">ATP-dependent zinc metalloprotease FtsH 2</fullName>
    </submittedName>
</protein>
<keyword evidence="1" id="KW-0472">Membrane</keyword>
<feature type="transmembrane region" description="Helical" evidence="1">
    <location>
        <begin position="6"/>
        <end position="23"/>
    </location>
</feature>
<keyword evidence="2" id="KW-0645">Protease</keyword>
<gene>
    <name evidence="2" type="ORF">KUF71_002545</name>
</gene>